<evidence type="ECO:0000256" key="7">
    <source>
        <dbReference type="ARBA" id="ARBA00022643"/>
    </source>
</evidence>
<keyword evidence="6" id="KW-0285">Flavoprotein</keyword>
<evidence type="ECO:0000256" key="5">
    <source>
        <dbReference type="ARBA" id="ARBA00022575"/>
    </source>
</evidence>
<protein>
    <recommendedName>
        <fullName evidence="4">Probable nitronate monooxygenase</fullName>
    </recommendedName>
    <alternativeName>
        <fullName evidence="11">Propionate 3-nitronate monooxygenase</fullName>
    </alternativeName>
</protein>
<comment type="function">
    <text evidence="2">Nitronate monooxygenase that uses molecular oxygen to catalyze the oxidative denitrification of alkyl nitronates. Acts on propionate 3-nitronate (P3N), the presumed physiological substrate. Probably functions in the detoxification of P3N, a metabolic poison produced by plants and fungi as a defense mechanism.</text>
</comment>
<dbReference type="Proteomes" id="UP000241639">
    <property type="component" value="Unassembled WGS sequence"/>
</dbReference>
<evidence type="ECO:0000256" key="1">
    <source>
        <dbReference type="ARBA" id="ARBA00001917"/>
    </source>
</evidence>
<dbReference type="GO" id="GO:0000166">
    <property type="term" value="F:nucleotide binding"/>
    <property type="evidence" value="ECO:0007669"/>
    <property type="project" value="UniProtKB-KW"/>
</dbReference>
<comment type="caution">
    <text evidence="13">The sequence shown here is derived from an EMBL/GenBank/DDBJ whole genome shotgun (WGS) entry which is preliminary data.</text>
</comment>
<evidence type="ECO:0000256" key="6">
    <source>
        <dbReference type="ARBA" id="ARBA00022630"/>
    </source>
</evidence>
<dbReference type="EMBL" id="PZZP01000001">
    <property type="protein sequence ID" value="PTM59384.1"/>
    <property type="molecule type" value="Genomic_DNA"/>
</dbReference>
<organism evidence="13 14">
    <name type="scientific">Desmospora activa DSM 45169</name>
    <dbReference type="NCBI Taxonomy" id="1121389"/>
    <lineage>
        <taxon>Bacteria</taxon>
        <taxon>Bacillati</taxon>
        <taxon>Bacillota</taxon>
        <taxon>Bacilli</taxon>
        <taxon>Bacillales</taxon>
        <taxon>Thermoactinomycetaceae</taxon>
        <taxon>Desmospora</taxon>
    </lineage>
</organism>
<dbReference type="GO" id="GO:0009636">
    <property type="term" value="P:response to toxic substance"/>
    <property type="evidence" value="ECO:0007669"/>
    <property type="project" value="UniProtKB-KW"/>
</dbReference>
<dbReference type="RefSeq" id="WP_107726330.1">
    <property type="nucleotide sequence ID" value="NZ_PZZP01000001.1"/>
</dbReference>
<dbReference type="CDD" id="cd04730">
    <property type="entry name" value="NPD_like"/>
    <property type="match status" value="1"/>
</dbReference>
<dbReference type="InterPro" id="IPR004136">
    <property type="entry name" value="NMO"/>
</dbReference>
<dbReference type="AlphaFoldDB" id="A0A2T4ZBW0"/>
<keyword evidence="14" id="KW-1185">Reference proteome</keyword>
<dbReference type="PANTHER" id="PTHR42747">
    <property type="entry name" value="NITRONATE MONOOXYGENASE-RELATED"/>
    <property type="match status" value="1"/>
</dbReference>
<comment type="similarity">
    <text evidence="3">Belongs to the nitronate monooxygenase family. NMO class I subfamily.</text>
</comment>
<comment type="cofactor">
    <cofactor evidence="1">
        <name>FMN</name>
        <dbReference type="ChEBI" id="CHEBI:58210"/>
    </cofactor>
</comment>
<keyword evidence="10 13" id="KW-0503">Monooxygenase</keyword>
<evidence type="ECO:0000256" key="11">
    <source>
        <dbReference type="ARBA" id="ARBA00031155"/>
    </source>
</evidence>
<dbReference type="Pfam" id="PF03060">
    <property type="entry name" value="NMO"/>
    <property type="match status" value="1"/>
</dbReference>
<keyword evidence="8" id="KW-0547">Nucleotide-binding</keyword>
<reference evidence="13 14" key="1">
    <citation type="submission" date="2018-04" db="EMBL/GenBank/DDBJ databases">
        <title>Genomic Encyclopedia of Archaeal and Bacterial Type Strains, Phase II (KMG-II): from individual species to whole genera.</title>
        <authorList>
            <person name="Goeker M."/>
        </authorList>
    </citation>
    <scope>NUCLEOTIDE SEQUENCE [LARGE SCALE GENOMIC DNA]</scope>
    <source>
        <strain evidence="13 14">DSM 45169</strain>
    </source>
</reference>
<evidence type="ECO:0000256" key="8">
    <source>
        <dbReference type="ARBA" id="ARBA00022741"/>
    </source>
</evidence>
<evidence type="ECO:0000256" key="3">
    <source>
        <dbReference type="ARBA" id="ARBA00009881"/>
    </source>
</evidence>
<dbReference type="FunFam" id="3.20.20.70:FF:000154">
    <property type="entry name" value="Probable nitronate monooxygenase"/>
    <property type="match status" value="1"/>
</dbReference>
<dbReference type="GO" id="GO:0018580">
    <property type="term" value="F:nitronate monooxygenase activity"/>
    <property type="evidence" value="ECO:0007669"/>
    <property type="project" value="InterPro"/>
</dbReference>
<dbReference type="OrthoDB" id="9778912at2"/>
<dbReference type="PANTHER" id="PTHR42747:SF3">
    <property type="entry name" value="NITRONATE MONOOXYGENASE-RELATED"/>
    <property type="match status" value="1"/>
</dbReference>
<comment type="catalytic activity">
    <reaction evidence="12">
        <text>3 propionate 3-nitronate + 3 O2 + H2O = 3 3-oxopropanoate + 2 nitrate + nitrite + H2O2 + 3 H(+)</text>
        <dbReference type="Rhea" id="RHEA:57332"/>
        <dbReference type="ChEBI" id="CHEBI:15377"/>
        <dbReference type="ChEBI" id="CHEBI:15378"/>
        <dbReference type="ChEBI" id="CHEBI:15379"/>
        <dbReference type="ChEBI" id="CHEBI:16240"/>
        <dbReference type="ChEBI" id="CHEBI:16301"/>
        <dbReference type="ChEBI" id="CHEBI:17632"/>
        <dbReference type="ChEBI" id="CHEBI:33190"/>
        <dbReference type="ChEBI" id="CHEBI:136067"/>
    </reaction>
</comment>
<sequence>MNHRLTQLLHIRYPIVQAGMAGGIATPQLAAAVSEAGGLGTLGAGYWNAEQLRQAIAVVRERTARPFAVNLFVTKTPDQEEDDGEKVKKRLGILRQRWGLSTTPQQGEMEDWRRLWSVVRQERVPVVSFAFGRPEAAEVKELQAGGTVVIGTATTVAEAVELEKIGVDALVVQGWEAGGHRGGFHRPNDESGIGLMALLPQVADRVQIPLIAAGGVMDGRGMVAAMVLGASGVQLGTAFLTCVESGAHPAYKQRVLQSDDESTHLTRSLTGKTARGIRNAMMKELESQGTWLPYPLQHQWTQEIRQAAQRANDSEWMSLWAGQASGMSREEKAGELIRRMMEEAETVRWN</sequence>
<gene>
    <name evidence="13" type="ORF">C8J48_2001</name>
</gene>
<dbReference type="Gene3D" id="3.20.20.70">
    <property type="entry name" value="Aldolase class I"/>
    <property type="match status" value="1"/>
</dbReference>
<name>A0A2T4ZBW0_9BACL</name>
<evidence type="ECO:0000256" key="12">
    <source>
        <dbReference type="ARBA" id="ARBA00049401"/>
    </source>
</evidence>
<evidence type="ECO:0000313" key="13">
    <source>
        <dbReference type="EMBL" id="PTM59384.1"/>
    </source>
</evidence>
<keyword evidence="9" id="KW-0560">Oxidoreductase</keyword>
<evidence type="ECO:0000256" key="10">
    <source>
        <dbReference type="ARBA" id="ARBA00023033"/>
    </source>
</evidence>
<proteinExistence type="inferred from homology"/>
<keyword evidence="5" id="KW-0216">Detoxification</keyword>
<dbReference type="SUPFAM" id="SSF51412">
    <property type="entry name" value="Inosine monophosphate dehydrogenase (IMPDH)"/>
    <property type="match status" value="1"/>
</dbReference>
<evidence type="ECO:0000313" key="14">
    <source>
        <dbReference type="Proteomes" id="UP000241639"/>
    </source>
</evidence>
<evidence type="ECO:0000256" key="4">
    <source>
        <dbReference type="ARBA" id="ARBA00013457"/>
    </source>
</evidence>
<evidence type="ECO:0000256" key="2">
    <source>
        <dbReference type="ARBA" id="ARBA00003535"/>
    </source>
</evidence>
<accession>A0A2T4ZBW0</accession>
<dbReference type="InterPro" id="IPR013785">
    <property type="entry name" value="Aldolase_TIM"/>
</dbReference>
<keyword evidence="7" id="KW-0288">FMN</keyword>
<evidence type="ECO:0000256" key="9">
    <source>
        <dbReference type="ARBA" id="ARBA00023002"/>
    </source>
</evidence>